<keyword evidence="2" id="KW-1185">Reference proteome</keyword>
<dbReference type="PANTHER" id="PTHR47481">
    <property type="match status" value="1"/>
</dbReference>
<dbReference type="Pfam" id="PF14223">
    <property type="entry name" value="Retrotran_gag_2"/>
    <property type="match status" value="1"/>
</dbReference>
<accession>A0A803PH60</accession>
<name>A0A803PH60_CANSA</name>
<dbReference type="OMA" id="MIRCETT"/>
<dbReference type="PANTHER" id="PTHR47481:SF22">
    <property type="entry name" value="RETROTRANSPOSON GAG DOMAIN-CONTAINING PROTEIN"/>
    <property type="match status" value="1"/>
</dbReference>
<reference evidence="1" key="1">
    <citation type="submission" date="2018-11" db="EMBL/GenBank/DDBJ databases">
        <authorList>
            <person name="Grassa J C."/>
        </authorList>
    </citation>
    <scope>NUCLEOTIDE SEQUENCE [LARGE SCALE GENOMIC DNA]</scope>
</reference>
<dbReference type="Proteomes" id="UP000596661">
    <property type="component" value="Chromosome 4"/>
</dbReference>
<organism evidence="1 2">
    <name type="scientific">Cannabis sativa</name>
    <name type="common">Hemp</name>
    <name type="synonym">Marijuana</name>
    <dbReference type="NCBI Taxonomy" id="3483"/>
    <lineage>
        <taxon>Eukaryota</taxon>
        <taxon>Viridiplantae</taxon>
        <taxon>Streptophyta</taxon>
        <taxon>Embryophyta</taxon>
        <taxon>Tracheophyta</taxon>
        <taxon>Spermatophyta</taxon>
        <taxon>Magnoliopsida</taxon>
        <taxon>eudicotyledons</taxon>
        <taxon>Gunneridae</taxon>
        <taxon>Pentapetalae</taxon>
        <taxon>rosids</taxon>
        <taxon>fabids</taxon>
        <taxon>Rosales</taxon>
        <taxon>Cannabaceae</taxon>
        <taxon>Cannabis</taxon>
    </lineage>
</organism>
<sequence length="154" mass="17997">MPLLKSYPISFSHSLPIKLDEHNFLPWKHQVLALIKGSRLKKFLDPTQAPPKFLTVVDQRINNVNPKHEDWEQQDNLLVYWLLSSMFEKTTNRMIRCETTAQIWEQLTGYYTTLNATNISLYKTQLRNTKMIGSLCDYLLKIKGLVHRLATIGH</sequence>
<evidence type="ECO:0000313" key="2">
    <source>
        <dbReference type="Proteomes" id="UP000596661"/>
    </source>
</evidence>
<dbReference type="EnsemblPlants" id="evm.model.04.355">
    <property type="protein sequence ID" value="cds.evm.model.04.355"/>
    <property type="gene ID" value="evm.TU.04.355"/>
</dbReference>
<dbReference type="Gramene" id="evm.model.04.355">
    <property type="protein sequence ID" value="cds.evm.model.04.355"/>
    <property type="gene ID" value="evm.TU.04.355"/>
</dbReference>
<evidence type="ECO:0008006" key="3">
    <source>
        <dbReference type="Google" id="ProtNLM"/>
    </source>
</evidence>
<dbReference type="EMBL" id="UZAU01000358">
    <property type="status" value="NOT_ANNOTATED_CDS"/>
    <property type="molecule type" value="Genomic_DNA"/>
</dbReference>
<protein>
    <recommendedName>
        <fullName evidence="3">Retrotransposon Copia-like N-terminal domain-containing protein</fullName>
    </recommendedName>
</protein>
<proteinExistence type="predicted"/>
<dbReference type="AlphaFoldDB" id="A0A803PH60"/>
<evidence type="ECO:0000313" key="1">
    <source>
        <dbReference type="EnsemblPlants" id="cds.evm.model.04.355"/>
    </source>
</evidence>
<reference evidence="1" key="2">
    <citation type="submission" date="2021-03" db="UniProtKB">
        <authorList>
            <consortium name="EnsemblPlants"/>
        </authorList>
    </citation>
    <scope>IDENTIFICATION</scope>
</reference>